<gene>
    <name evidence="1" type="ORF">GGP41_001222</name>
</gene>
<dbReference type="Proteomes" id="UP000624244">
    <property type="component" value="Unassembled WGS sequence"/>
</dbReference>
<protein>
    <submittedName>
        <fullName evidence="1">Uncharacterized protein</fullName>
    </submittedName>
</protein>
<sequence>MAPQKTKTFTIRELDAAVIMLEITGKTTYTEADIEAAVKTLKVRDLLPSWSHEKGVEYSLEEYLAMKQAKQK</sequence>
<reference evidence="1" key="1">
    <citation type="submission" date="2019-11" db="EMBL/GenBank/DDBJ databases">
        <title>Bipolaris sorokiniana Genome sequencing.</title>
        <authorList>
            <person name="Wang H."/>
        </authorList>
    </citation>
    <scope>NUCLEOTIDE SEQUENCE</scope>
</reference>
<evidence type="ECO:0000313" key="1">
    <source>
        <dbReference type="EMBL" id="KAF5845129.1"/>
    </source>
</evidence>
<proteinExistence type="predicted"/>
<evidence type="ECO:0000313" key="2">
    <source>
        <dbReference type="Proteomes" id="UP000624244"/>
    </source>
</evidence>
<dbReference type="AlphaFoldDB" id="A0A8H6DR62"/>
<accession>A0A8H6DR62</accession>
<organism evidence="1 2">
    <name type="scientific">Cochliobolus sativus</name>
    <name type="common">Common root rot and spot blotch fungus</name>
    <name type="synonym">Bipolaris sorokiniana</name>
    <dbReference type="NCBI Taxonomy" id="45130"/>
    <lineage>
        <taxon>Eukaryota</taxon>
        <taxon>Fungi</taxon>
        <taxon>Dikarya</taxon>
        <taxon>Ascomycota</taxon>
        <taxon>Pezizomycotina</taxon>
        <taxon>Dothideomycetes</taxon>
        <taxon>Pleosporomycetidae</taxon>
        <taxon>Pleosporales</taxon>
        <taxon>Pleosporineae</taxon>
        <taxon>Pleosporaceae</taxon>
        <taxon>Bipolaris</taxon>
    </lineage>
</organism>
<name>A0A8H6DR62_COCSA</name>
<dbReference type="EMBL" id="WNKQ01000020">
    <property type="protein sequence ID" value="KAF5845129.1"/>
    <property type="molecule type" value="Genomic_DNA"/>
</dbReference>
<comment type="caution">
    <text evidence="1">The sequence shown here is derived from an EMBL/GenBank/DDBJ whole genome shotgun (WGS) entry which is preliminary data.</text>
</comment>